<accession>A0A8S5NP72</accession>
<sequence>MMKGIKRIVNIEENISLVLIRVINDFLNKNLKSYEEEYLKDNEYVIDVKFEKGLTVVEPGYQTFYTAFILIGEKND</sequence>
<protein>
    <submittedName>
        <fullName evidence="1">Sporulation protein Cse60</fullName>
    </submittedName>
</protein>
<reference evidence="1" key="1">
    <citation type="journal article" date="2021" name="Proc. Natl. Acad. Sci. U.S.A.">
        <title>A Catalog of Tens of Thousands of Viruses from Human Metagenomes Reveals Hidden Associations with Chronic Diseases.</title>
        <authorList>
            <person name="Tisza M.J."/>
            <person name="Buck C.B."/>
        </authorList>
    </citation>
    <scope>NUCLEOTIDE SEQUENCE</scope>
    <source>
        <strain evidence="1">CtSP74</strain>
    </source>
</reference>
<name>A0A8S5NP72_9CAUD</name>
<evidence type="ECO:0000313" key="1">
    <source>
        <dbReference type="EMBL" id="DAD96613.1"/>
    </source>
</evidence>
<dbReference type="EMBL" id="BK015221">
    <property type="protein sequence ID" value="DAD96613.1"/>
    <property type="molecule type" value="Genomic_DNA"/>
</dbReference>
<proteinExistence type="predicted"/>
<organism evidence="1">
    <name type="scientific">Siphoviridae sp. ctSP74</name>
    <dbReference type="NCBI Taxonomy" id="2826343"/>
    <lineage>
        <taxon>Viruses</taxon>
        <taxon>Duplodnaviria</taxon>
        <taxon>Heunggongvirae</taxon>
        <taxon>Uroviricota</taxon>
        <taxon>Caudoviricetes</taxon>
    </lineage>
</organism>